<dbReference type="Gene3D" id="1.10.246.10">
    <property type="match status" value="5"/>
</dbReference>
<feature type="domain" description="Albumin" evidence="15">
    <location>
        <begin position="211"/>
        <end position="396"/>
    </location>
</feature>
<keyword evidence="17" id="KW-1185">Reference proteome</keyword>
<dbReference type="STRING" id="28377.ENSACAP00000013095"/>
<dbReference type="CTD" id="2638"/>
<dbReference type="eggNOG" id="ENOG502QTPW">
    <property type="taxonomic scope" value="Eukaryota"/>
</dbReference>
<dbReference type="InterPro" id="IPR000264">
    <property type="entry name" value="ALB/AFP/VDB"/>
</dbReference>
<feature type="domain" description="Albumin" evidence="15">
    <location>
        <begin position="18"/>
        <end position="210"/>
    </location>
</feature>
<dbReference type="GeneTree" id="ENSGT00390000000113"/>
<evidence type="ECO:0000256" key="14">
    <source>
        <dbReference type="SAM" id="SignalP"/>
    </source>
</evidence>
<comment type="function">
    <text evidence="1">Involved in vitamin D transport and storage, scavenging of extracellular G-actin, enhancement of the chemotactic activity of C5 alpha for neutrophils in inflammation and macrophage activation.</text>
</comment>
<evidence type="ECO:0000256" key="11">
    <source>
        <dbReference type="ARBA" id="ARBA00029834"/>
    </source>
</evidence>
<dbReference type="CDD" id="cd00015">
    <property type="entry name" value="ALBUMIN"/>
    <property type="match status" value="1"/>
</dbReference>
<dbReference type="Ensembl" id="ENSACAT00000013355.4">
    <property type="protein sequence ID" value="ENSACAP00000013095.3"/>
    <property type="gene ID" value="ENSACAG00000013283.4"/>
</dbReference>
<keyword evidence="9" id="KW-1015">Disulfide bond</keyword>
<dbReference type="Proteomes" id="UP000001646">
    <property type="component" value="Chromosome 5"/>
</dbReference>
<dbReference type="Pfam" id="PF00273">
    <property type="entry name" value="Serum_albumin"/>
    <property type="match status" value="2"/>
</dbReference>
<protein>
    <recommendedName>
        <fullName evidence="3">Vitamin D-binding protein</fullName>
    </recommendedName>
    <alternativeName>
        <fullName evidence="11">Gc-globulin</fullName>
    </alternativeName>
    <alternativeName>
        <fullName evidence="12">Group-specific component</fullName>
    </alternativeName>
</protein>
<dbReference type="OrthoDB" id="9874779at2759"/>
<evidence type="ECO:0000256" key="7">
    <source>
        <dbReference type="ARBA" id="ARBA00022737"/>
    </source>
</evidence>
<organism evidence="16 17">
    <name type="scientific">Anolis carolinensis</name>
    <name type="common">Green anole</name>
    <name type="synonym">American chameleon</name>
    <dbReference type="NCBI Taxonomy" id="28377"/>
    <lineage>
        <taxon>Eukaryota</taxon>
        <taxon>Metazoa</taxon>
        <taxon>Chordata</taxon>
        <taxon>Craniata</taxon>
        <taxon>Vertebrata</taxon>
        <taxon>Euteleostomi</taxon>
        <taxon>Lepidosauria</taxon>
        <taxon>Squamata</taxon>
        <taxon>Bifurcata</taxon>
        <taxon>Unidentata</taxon>
        <taxon>Episquamata</taxon>
        <taxon>Toxicofera</taxon>
        <taxon>Iguania</taxon>
        <taxon>Dactyloidae</taxon>
        <taxon>Anolis</taxon>
    </lineage>
</organism>
<evidence type="ECO:0000259" key="15">
    <source>
        <dbReference type="PROSITE" id="PS51438"/>
    </source>
</evidence>
<dbReference type="GeneID" id="100554750"/>
<dbReference type="GO" id="GO:0042359">
    <property type="term" value="P:vitamin D metabolic process"/>
    <property type="evidence" value="ECO:0000318"/>
    <property type="project" value="GO_Central"/>
</dbReference>
<keyword evidence="7" id="KW-0677">Repeat</keyword>
<dbReference type="PANTHER" id="PTHR11385">
    <property type="entry name" value="SERUM ALBUMIN-RELATED"/>
    <property type="match status" value="1"/>
</dbReference>
<dbReference type="InterPro" id="IPR014760">
    <property type="entry name" value="Serum_albumin_N"/>
</dbReference>
<evidence type="ECO:0000256" key="5">
    <source>
        <dbReference type="ARBA" id="ARBA00022525"/>
    </source>
</evidence>
<dbReference type="GO" id="GO:0003779">
    <property type="term" value="F:actin binding"/>
    <property type="evidence" value="ECO:0007669"/>
    <property type="project" value="UniProtKB-KW"/>
</dbReference>
<dbReference type="InterPro" id="IPR000213">
    <property type="entry name" value="VitD-bd"/>
</dbReference>
<dbReference type="InterPro" id="IPR020858">
    <property type="entry name" value="Serum_albumin-like"/>
</dbReference>
<evidence type="ECO:0000256" key="8">
    <source>
        <dbReference type="ARBA" id="ARBA00022897"/>
    </source>
</evidence>
<evidence type="ECO:0000256" key="10">
    <source>
        <dbReference type="ARBA" id="ARBA00023203"/>
    </source>
</evidence>
<evidence type="ECO:0000256" key="12">
    <source>
        <dbReference type="ARBA" id="ARBA00032443"/>
    </source>
</evidence>
<dbReference type="KEGG" id="acs:100554750"/>
<evidence type="ECO:0000256" key="3">
    <source>
        <dbReference type="ARBA" id="ARBA00020134"/>
    </source>
</evidence>
<dbReference type="GO" id="GO:0005499">
    <property type="term" value="F:vitamin D binding"/>
    <property type="evidence" value="ECO:0000318"/>
    <property type="project" value="GO_Central"/>
</dbReference>
<evidence type="ECO:0000256" key="9">
    <source>
        <dbReference type="ARBA" id="ARBA00023157"/>
    </source>
</evidence>
<reference evidence="16" key="3">
    <citation type="submission" date="2025-09" db="UniProtKB">
        <authorList>
            <consortium name="Ensembl"/>
        </authorList>
    </citation>
    <scope>IDENTIFICATION</scope>
</reference>
<sequence>MKVVIISIFLLVLTCSHALERGRDYFKEKICQEFNSLGKDKFRSITIVLNSRKYCSATFEEISSIVNEIVALAEKCCVEGADPECYNTESTTLSAKSCDPNSPFPKHPGTAACCTEEGLARKLCLAALKHPPKEFFTYMEPSSDEICEAFKKDPQDIEDRFLYEYSSDNSHTPLPLLLASTTTYLSIVGKCCTDANPVACFLKERLERTSLRALTQLSNKACSRYAVFGKDKTKLSYFITFTQRSPTASFDDVLSLAEDSAEVLSKCCDSMEEHCIQKEVLAHTAKICEKLPDSDDRIKQCCTSATDLRKYLCIYSLPWAKPVDLPDFVQATEEVLCGEGQERAFYEYIHYTARKFPRAPEAIHTALYDAGQKFVNACCSDPDFNACFNQKRLESSEETLEILSKGNQLCDDYTDHIFLEFKKRLRDTYVKKFPNATEAVLSALVQQRGRFASTCCFLNAPPSYCGMKVKTAVVETCTPDICVKN</sequence>
<dbReference type="SUPFAM" id="SSF48552">
    <property type="entry name" value="Serum albumin-like"/>
    <property type="match status" value="3"/>
</dbReference>
<evidence type="ECO:0000313" key="16">
    <source>
        <dbReference type="Ensembl" id="ENSACAP00000013095.3"/>
    </source>
</evidence>
<dbReference type="SMART" id="SM00103">
    <property type="entry name" value="ALBUMIN"/>
    <property type="match status" value="2"/>
</dbReference>
<dbReference type="AlphaFoldDB" id="G1KNL0"/>
<gene>
    <name evidence="16" type="primary">GC</name>
</gene>
<evidence type="ECO:0000256" key="2">
    <source>
        <dbReference type="ARBA" id="ARBA00004613"/>
    </source>
</evidence>
<reference evidence="16" key="2">
    <citation type="submission" date="2025-08" db="UniProtKB">
        <authorList>
            <consortium name="Ensembl"/>
        </authorList>
    </citation>
    <scope>IDENTIFICATION</scope>
</reference>
<comment type="subcellular location">
    <subcellularLocation>
        <location evidence="2">Secreted</location>
    </subcellularLocation>
</comment>
<dbReference type="GO" id="GO:1902118">
    <property type="term" value="F:calcidiol binding"/>
    <property type="evidence" value="ECO:0007669"/>
    <property type="project" value="Ensembl"/>
</dbReference>
<dbReference type="Pfam" id="PF09164">
    <property type="entry name" value="VitD-bind_III"/>
    <property type="match status" value="1"/>
</dbReference>
<dbReference type="RefSeq" id="XP_008110383.1">
    <property type="nucleotide sequence ID" value="XM_008112176.3"/>
</dbReference>
<dbReference type="Bgee" id="ENSACAG00000013283">
    <property type="expression patterns" value="Expressed in liver and 7 other cell types or tissues"/>
</dbReference>
<comment type="subunit">
    <text evidence="13">Associates with membrane-bound immunoglobulin on the surface of B-lymphocytes and with IgG Fc receptor on the membranes of T-lymphocytes. Interacts with LRP2; the interaction is required for renal uptake of GC in complex with 25-hydroxyvitamin D3.</text>
</comment>
<dbReference type="InParanoid" id="G1KNL0"/>
<evidence type="ECO:0000256" key="4">
    <source>
        <dbReference type="ARBA" id="ARBA00022448"/>
    </source>
</evidence>
<dbReference type="PRINTS" id="PR00804">
    <property type="entry name" value="VITAMNDBNDNG"/>
</dbReference>
<reference evidence="16 17" key="1">
    <citation type="submission" date="2009-12" db="EMBL/GenBank/DDBJ databases">
        <title>The Genome Sequence of Anolis carolinensis (Green Anole Lizard).</title>
        <authorList>
            <consortium name="The Genome Sequencing Platform"/>
            <person name="Di Palma F."/>
            <person name="Alfoldi J."/>
            <person name="Heiman D."/>
            <person name="Young S."/>
            <person name="Grabherr M."/>
            <person name="Johnson J."/>
            <person name="Lander E.S."/>
            <person name="Lindblad-Toh K."/>
        </authorList>
    </citation>
    <scope>NUCLEOTIDE SEQUENCE [LARGE SCALE GENOMIC DNA]</scope>
    <source>
        <strain evidence="16 17">JBL SC #1</strain>
    </source>
</reference>
<evidence type="ECO:0000256" key="1">
    <source>
        <dbReference type="ARBA" id="ARBA00002354"/>
    </source>
</evidence>
<evidence type="ECO:0000256" key="13">
    <source>
        <dbReference type="ARBA" id="ARBA00046813"/>
    </source>
</evidence>
<proteinExistence type="predicted"/>
<dbReference type="PROSITE" id="PS51438">
    <property type="entry name" value="ALBUMIN_2"/>
    <property type="match status" value="2"/>
</dbReference>
<dbReference type="InterPro" id="IPR015247">
    <property type="entry name" value="VitD-bind_III"/>
</dbReference>
<dbReference type="PANTHER" id="PTHR11385:SF11">
    <property type="entry name" value="VITAMIN D-BINDING PROTEIN"/>
    <property type="match status" value="1"/>
</dbReference>
<dbReference type="GO" id="GO:0031667">
    <property type="term" value="P:response to nutrient levels"/>
    <property type="evidence" value="ECO:0000318"/>
    <property type="project" value="GO_Central"/>
</dbReference>
<accession>G1KNL0</accession>
<keyword evidence="6 14" id="KW-0732">Signal</keyword>
<evidence type="ECO:0000256" key="6">
    <source>
        <dbReference type="ARBA" id="ARBA00022729"/>
    </source>
</evidence>
<keyword evidence="10" id="KW-0009">Actin-binding</keyword>
<keyword evidence="4" id="KW-0813">Transport</keyword>
<keyword evidence="8" id="KW-0848">Vitamin D</keyword>
<dbReference type="PRINTS" id="PR00802">
    <property type="entry name" value="SERUMALBUMIN"/>
</dbReference>
<name>G1KNL0_ANOCA</name>
<dbReference type="HOGENOM" id="CLU_045992_0_0_1"/>
<feature type="chain" id="PRO_5003413340" description="Vitamin D-binding protein" evidence="14">
    <location>
        <begin position="19"/>
        <end position="485"/>
    </location>
</feature>
<keyword evidence="5" id="KW-0964">Secreted</keyword>
<evidence type="ECO:0000313" key="17">
    <source>
        <dbReference type="Proteomes" id="UP000001646"/>
    </source>
</evidence>
<feature type="signal peptide" evidence="14">
    <location>
        <begin position="1"/>
        <end position="18"/>
    </location>
</feature>
<dbReference type="GO" id="GO:0090482">
    <property type="term" value="F:vitamin transmembrane transporter activity"/>
    <property type="evidence" value="ECO:0007669"/>
    <property type="project" value="InterPro"/>
</dbReference>
<dbReference type="GO" id="GO:0005615">
    <property type="term" value="C:extracellular space"/>
    <property type="evidence" value="ECO:0007669"/>
    <property type="project" value="InterPro"/>
</dbReference>